<dbReference type="Proteomes" id="UP000543598">
    <property type="component" value="Unassembled WGS sequence"/>
</dbReference>
<organism evidence="2 3">
    <name type="scientific">Microbacterium ulmi</name>
    <dbReference type="NCBI Taxonomy" id="179095"/>
    <lineage>
        <taxon>Bacteria</taxon>
        <taxon>Bacillati</taxon>
        <taxon>Actinomycetota</taxon>
        <taxon>Actinomycetes</taxon>
        <taxon>Micrococcales</taxon>
        <taxon>Microbacteriaceae</taxon>
        <taxon>Microbacterium</taxon>
    </lineage>
</organism>
<proteinExistence type="predicted"/>
<dbReference type="Pfam" id="PF14155">
    <property type="entry name" value="DUF4307"/>
    <property type="match status" value="1"/>
</dbReference>
<keyword evidence="3" id="KW-1185">Reference proteome</keyword>
<protein>
    <submittedName>
        <fullName evidence="2">DUF4307 domain-containing protein</fullName>
    </submittedName>
</protein>
<accession>A0A7Y2LZF1</accession>
<dbReference type="RefSeq" id="WP_167034365.1">
    <property type="nucleotide sequence ID" value="NZ_BAAANA010000002.1"/>
</dbReference>
<dbReference type="EMBL" id="JABEMB010000001">
    <property type="protein sequence ID" value="NNH02328.1"/>
    <property type="molecule type" value="Genomic_DNA"/>
</dbReference>
<keyword evidence="1" id="KW-0812">Transmembrane</keyword>
<keyword evidence="1" id="KW-0472">Membrane</keyword>
<name>A0A7Y2LZF1_9MICO</name>
<comment type="caution">
    <text evidence="2">The sequence shown here is derived from an EMBL/GenBank/DDBJ whole genome shotgun (WGS) entry which is preliminary data.</text>
</comment>
<evidence type="ECO:0000313" key="3">
    <source>
        <dbReference type="Proteomes" id="UP000543598"/>
    </source>
</evidence>
<reference evidence="2 3" key="1">
    <citation type="submission" date="2020-05" db="EMBL/GenBank/DDBJ databases">
        <title>MicrobeNet Type strains.</title>
        <authorList>
            <person name="Nicholson A.C."/>
        </authorList>
    </citation>
    <scope>NUCLEOTIDE SEQUENCE [LARGE SCALE GENOMIC DNA]</scope>
    <source>
        <strain evidence="2 3">JCM 14282</strain>
    </source>
</reference>
<feature type="transmembrane region" description="Helical" evidence="1">
    <location>
        <begin position="20"/>
        <end position="41"/>
    </location>
</feature>
<sequence>MTTTQDKLDERYGRRRSPRARWVAGILIAVAAIAVGAYAWLTVASALDDVAAETTGFRVEDSRTVTLEFQLTVPAGRDVACVLEAQDEQHGVVGWRVVQFAASDDHTRAFSEAIPTVATATTGLVNSCWVT</sequence>
<dbReference type="AlphaFoldDB" id="A0A7Y2LZF1"/>
<dbReference type="InterPro" id="IPR025443">
    <property type="entry name" value="DUF4307"/>
</dbReference>
<evidence type="ECO:0000313" key="2">
    <source>
        <dbReference type="EMBL" id="NNH02328.1"/>
    </source>
</evidence>
<evidence type="ECO:0000256" key="1">
    <source>
        <dbReference type="SAM" id="Phobius"/>
    </source>
</evidence>
<keyword evidence="1" id="KW-1133">Transmembrane helix</keyword>
<gene>
    <name evidence="2" type="ORF">HLA99_00355</name>
</gene>